<reference evidence="1 2" key="1">
    <citation type="journal article" date="2014" name="Genome Announc.">
        <title>Complete genome sequence of Magnetospirillum gryphiswaldense MSR-1.</title>
        <authorList>
            <person name="Wang X."/>
            <person name="Wang Q."/>
            <person name="Zhang W."/>
            <person name="Wang Y."/>
            <person name="Li L."/>
            <person name="Wen T."/>
            <person name="Zhang T."/>
            <person name="Zhang Y."/>
            <person name="Xu J."/>
            <person name="Hu J."/>
            <person name="Li S."/>
            <person name="Liu L."/>
            <person name="Liu J."/>
            <person name="Jiang W."/>
            <person name="Tian J."/>
            <person name="Li Y."/>
            <person name="Schuler D."/>
            <person name="Wang L."/>
            <person name="Li J."/>
        </authorList>
    </citation>
    <scope>NUCLEOTIDE SEQUENCE [LARGE SCALE GENOMIC DNA]</scope>
    <source>
        <strain evidence="2">DSM 6361 / JCM 21280 / NBRC 15271 / MSR-1</strain>
    </source>
</reference>
<dbReference type="AlphaFoldDB" id="V6F1D9"/>
<dbReference type="HOGENOM" id="CLU_3424793_0_0_5"/>
<dbReference type="KEGG" id="mgy:MGMSRv2__1073"/>
<dbReference type="STRING" id="1430440.MGMSRv2__1073"/>
<dbReference type="EMBL" id="HG794546">
    <property type="protein sequence ID" value="CDK98288.1"/>
    <property type="molecule type" value="Genomic_DNA"/>
</dbReference>
<proteinExistence type="predicted"/>
<evidence type="ECO:0000313" key="1">
    <source>
        <dbReference type="EMBL" id="CDK98288.1"/>
    </source>
</evidence>
<sequence length="22" mass="2328">MYLEILGAAEGWGGLTFLEGAE</sequence>
<gene>
    <name evidence="1" type="ordered locus">MGMSRv2__1073</name>
</gene>
<organism evidence="1 2">
    <name type="scientific">Magnetospirillum gryphiswaldense (strain DSM 6361 / JCM 21280 / NBRC 15271 / MSR-1)</name>
    <dbReference type="NCBI Taxonomy" id="431944"/>
    <lineage>
        <taxon>Bacteria</taxon>
        <taxon>Pseudomonadati</taxon>
        <taxon>Pseudomonadota</taxon>
        <taxon>Alphaproteobacteria</taxon>
        <taxon>Rhodospirillales</taxon>
        <taxon>Rhodospirillaceae</taxon>
        <taxon>Magnetospirillum</taxon>
    </lineage>
</organism>
<accession>V6F1D9</accession>
<dbReference type="Proteomes" id="UP000018922">
    <property type="component" value="Chromosome I"/>
</dbReference>
<keyword evidence="2" id="KW-1185">Reference proteome</keyword>
<protein>
    <submittedName>
        <fullName evidence="1">Uncharacterized protein</fullName>
    </submittedName>
</protein>
<evidence type="ECO:0000313" key="2">
    <source>
        <dbReference type="Proteomes" id="UP000018922"/>
    </source>
</evidence>
<name>V6F1D9_MAGGM</name>